<dbReference type="SUPFAM" id="SSF52058">
    <property type="entry name" value="L domain-like"/>
    <property type="match status" value="1"/>
</dbReference>
<dbReference type="EMBL" id="QCZG01000014">
    <property type="protein sequence ID" value="PWA11935.1"/>
    <property type="molecule type" value="Genomic_DNA"/>
</dbReference>
<name>A0A2U1K3V4_9BACI</name>
<gene>
    <name evidence="1" type="ORF">DCC39_08340</name>
</gene>
<protein>
    <submittedName>
        <fullName evidence="1">Internalin</fullName>
    </submittedName>
</protein>
<reference evidence="1 2" key="1">
    <citation type="submission" date="2018-04" db="EMBL/GenBank/DDBJ databases">
        <title>Camelliibacillus theae gen. nov., sp. nov., isolated from Pu'er tea.</title>
        <authorList>
            <person name="Niu L."/>
        </authorList>
    </citation>
    <scope>NUCLEOTIDE SEQUENCE [LARGE SCALE GENOMIC DNA]</scope>
    <source>
        <strain evidence="1 2">T8</strain>
    </source>
</reference>
<keyword evidence="2" id="KW-1185">Reference proteome</keyword>
<dbReference type="Proteomes" id="UP000245998">
    <property type="component" value="Unassembled WGS sequence"/>
</dbReference>
<comment type="caution">
    <text evidence="1">The sequence shown here is derived from an EMBL/GenBank/DDBJ whole genome shotgun (WGS) entry which is preliminary data.</text>
</comment>
<dbReference type="OrthoDB" id="2082268at2"/>
<proteinExistence type="predicted"/>
<dbReference type="AlphaFoldDB" id="A0A2U1K3V4"/>
<organism evidence="1 2">
    <name type="scientific">Pueribacillus theae</name>
    <dbReference type="NCBI Taxonomy" id="2171751"/>
    <lineage>
        <taxon>Bacteria</taxon>
        <taxon>Bacillati</taxon>
        <taxon>Bacillota</taxon>
        <taxon>Bacilli</taxon>
        <taxon>Bacillales</taxon>
        <taxon>Bacillaceae</taxon>
        <taxon>Pueribacillus</taxon>
    </lineage>
</organism>
<sequence>MFPIGEQPDFMKDLDQIDVMPEEIALQGKTKNLERLKDFPNIKKLWLFTVNQAEFDLILKYVRPKEIYVYEMKVEDLSALEHLSDTEQIYLCWNPKATKLWDLTKNRNLKSLLIEDFKKLNDLEALQHGHALEELALSGGISNPLNIDTLAPLKNLAALKNLNLTNIRIKDNSLEPLAKLTHLLKLTISNQLPTEEYARLSVALPHTECEYFKPYVKLDSPIDGKDIMVVGKRKPFLNSSTDLEKLKKYIKQFREYQENFKNQYKK</sequence>
<evidence type="ECO:0000313" key="1">
    <source>
        <dbReference type="EMBL" id="PWA11935.1"/>
    </source>
</evidence>
<dbReference type="Gene3D" id="3.80.10.10">
    <property type="entry name" value="Ribonuclease Inhibitor"/>
    <property type="match status" value="1"/>
</dbReference>
<dbReference type="RefSeq" id="WP_116554435.1">
    <property type="nucleotide sequence ID" value="NZ_QCZG01000014.1"/>
</dbReference>
<accession>A0A2U1K3V4</accession>
<evidence type="ECO:0000313" key="2">
    <source>
        <dbReference type="Proteomes" id="UP000245998"/>
    </source>
</evidence>
<dbReference type="InterPro" id="IPR032675">
    <property type="entry name" value="LRR_dom_sf"/>
</dbReference>